<dbReference type="SUPFAM" id="SSF54695">
    <property type="entry name" value="POZ domain"/>
    <property type="match status" value="1"/>
</dbReference>
<keyword evidence="1" id="KW-0539">Nucleus</keyword>
<dbReference type="OrthoDB" id="8117402at2759"/>
<dbReference type="Proteomes" id="UP000000305">
    <property type="component" value="Unassembled WGS sequence"/>
</dbReference>
<evidence type="ECO:0000256" key="2">
    <source>
        <dbReference type="SAM" id="MobiDB-lite"/>
    </source>
</evidence>
<feature type="domain" description="BTB" evidence="3">
    <location>
        <begin position="32"/>
        <end position="97"/>
    </location>
</feature>
<evidence type="ECO:0000313" key="5">
    <source>
        <dbReference type="Proteomes" id="UP000000305"/>
    </source>
</evidence>
<name>E9FQS4_DAPPU</name>
<reference evidence="4 5" key="1">
    <citation type="journal article" date="2011" name="Science">
        <title>The ecoresponsive genome of Daphnia pulex.</title>
        <authorList>
            <person name="Colbourne J.K."/>
            <person name="Pfrender M.E."/>
            <person name="Gilbert D."/>
            <person name="Thomas W.K."/>
            <person name="Tucker A."/>
            <person name="Oakley T.H."/>
            <person name="Tokishita S."/>
            <person name="Aerts A."/>
            <person name="Arnold G.J."/>
            <person name="Basu M.K."/>
            <person name="Bauer D.J."/>
            <person name="Caceres C.E."/>
            <person name="Carmel L."/>
            <person name="Casola C."/>
            <person name="Choi J.H."/>
            <person name="Detter J.C."/>
            <person name="Dong Q."/>
            <person name="Dusheyko S."/>
            <person name="Eads B.D."/>
            <person name="Frohlich T."/>
            <person name="Geiler-Samerotte K.A."/>
            <person name="Gerlach D."/>
            <person name="Hatcher P."/>
            <person name="Jogdeo S."/>
            <person name="Krijgsveld J."/>
            <person name="Kriventseva E.V."/>
            <person name="Kultz D."/>
            <person name="Laforsch C."/>
            <person name="Lindquist E."/>
            <person name="Lopez J."/>
            <person name="Manak J.R."/>
            <person name="Muller J."/>
            <person name="Pangilinan J."/>
            <person name="Patwardhan R.P."/>
            <person name="Pitluck S."/>
            <person name="Pritham E.J."/>
            <person name="Rechtsteiner A."/>
            <person name="Rho M."/>
            <person name="Rogozin I.B."/>
            <person name="Sakarya O."/>
            <person name="Salamov A."/>
            <person name="Schaack S."/>
            <person name="Shapiro H."/>
            <person name="Shiga Y."/>
            <person name="Skalitzky C."/>
            <person name="Smith Z."/>
            <person name="Souvorov A."/>
            <person name="Sung W."/>
            <person name="Tang Z."/>
            <person name="Tsuchiya D."/>
            <person name="Tu H."/>
            <person name="Vos H."/>
            <person name="Wang M."/>
            <person name="Wolf Y.I."/>
            <person name="Yamagata H."/>
            <person name="Yamada T."/>
            <person name="Ye Y."/>
            <person name="Shaw J.R."/>
            <person name="Andrews J."/>
            <person name="Crease T.J."/>
            <person name="Tang H."/>
            <person name="Lucas S.M."/>
            <person name="Robertson H.M."/>
            <person name="Bork P."/>
            <person name="Koonin E.V."/>
            <person name="Zdobnov E.M."/>
            <person name="Grigoriev I.V."/>
            <person name="Lynch M."/>
            <person name="Boore J.L."/>
        </authorList>
    </citation>
    <scope>NUCLEOTIDE SEQUENCE [LARGE SCALE GENOMIC DNA]</scope>
</reference>
<evidence type="ECO:0000259" key="3">
    <source>
        <dbReference type="PROSITE" id="PS50097"/>
    </source>
</evidence>
<feature type="compositionally biased region" description="Acidic residues" evidence="2">
    <location>
        <begin position="189"/>
        <end position="199"/>
    </location>
</feature>
<organism evidence="4 5">
    <name type="scientific">Daphnia pulex</name>
    <name type="common">Water flea</name>
    <dbReference type="NCBI Taxonomy" id="6669"/>
    <lineage>
        <taxon>Eukaryota</taxon>
        <taxon>Metazoa</taxon>
        <taxon>Ecdysozoa</taxon>
        <taxon>Arthropoda</taxon>
        <taxon>Crustacea</taxon>
        <taxon>Branchiopoda</taxon>
        <taxon>Diplostraca</taxon>
        <taxon>Cladocera</taxon>
        <taxon>Anomopoda</taxon>
        <taxon>Daphniidae</taxon>
        <taxon>Daphnia</taxon>
    </lineage>
</organism>
<sequence length="216" mass="23576">MANDQEFCLRWNNHQSNLISAFHDLRIGEDFVDVTLACEGQSLQAHKVVLSACSSFFRDLLKTTPCKHPVIVLKDILFADLLALVEFVYNGEVRVKHHGLPSFLRTAEVLRVRGLTESSSKFKTSQISVSNSTAILHVANNCPSISSSLPDDMLGNKSADSPMFSSGIENAGSDSIGPLADVKVEEVDLDSASDEDEEMMGAPQHSGFKKCMTLSE</sequence>
<dbReference type="PROSITE" id="PS50097">
    <property type="entry name" value="BTB"/>
    <property type="match status" value="1"/>
</dbReference>
<dbReference type="InterPro" id="IPR051095">
    <property type="entry name" value="Dros_DevTransReg"/>
</dbReference>
<dbReference type="PANTHER" id="PTHR23110">
    <property type="entry name" value="BTB DOMAIN TRANSCRIPTION FACTOR"/>
    <property type="match status" value="1"/>
</dbReference>
<dbReference type="KEGG" id="dpx:DAPPUDRAFT_346925"/>
<dbReference type="CDD" id="cd18315">
    <property type="entry name" value="BTB_POZ_BAB-like"/>
    <property type="match status" value="1"/>
</dbReference>
<feature type="region of interest" description="Disordered" evidence="2">
    <location>
        <begin position="189"/>
        <end position="216"/>
    </location>
</feature>
<keyword evidence="5" id="KW-1185">Reference proteome</keyword>
<proteinExistence type="predicted"/>
<dbReference type="SMART" id="SM00225">
    <property type="entry name" value="BTB"/>
    <property type="match status" value="1"/>
</dbReference>
<dbReference type="InterPro" id="IPR011333">
    <property type="entry name" value="SKP1/BTB/POZ_sf"/>
</dbReference>
<gene>
    <name evidence="4" type="primary">BRD.2</name>
    <name evidence="4" type="ORF">DAPPUDRAFT_346925</name>
</gene>
<evidence type="ECO:0000256" key="1">
    <source>
        <dbReference type="ARBA" id="ARBA00023242"/>
    </source>
</evidence>
<evidence type="ECO:0000313" key="4">
    <source>
        <dbReference type="EMBL" id="EFX90040.1"/>
    </source>
</evidence>
<dbReference type="eggNOG" id="ENOG502QUP1">
    <property type="taxonomic scope" value="Eukaryota"/>
</dbReference>
<dbReference type="EMBL" id="GL732523">
    <property type="protein sequence ID" value="EFX90040.1"/>
    <property type="molecule type" value="Genomic_DNA"/>
</dbReference>
<dbReference type="HOGENOM" id="CLU_004253_8_0_1"/>
<protein>
    <submittedName>
        <fullName evidence="4">DNA binding, transcription factor activity</fullName>
    </submittedName>
</protein>
<dbReference type="PANTHER" id="PTHR23110:SF99">
    <property type="entry name" value="BROAD-COMPLEX CORE PROTEIN ISOFORM 6"/>
    <property type="match status" value="1"/>
</dbReference>
<dbReference type="Pfam" id="PF00651">
    <property type="entry name" value="BTB"/>
    <property type="match status" value="1"/>
</dbReference>
<dbReference type="InterPro" id="IPR000210">
    <property type="entry name" value="BTB/POZ_dom"/>
</dbReference>
<dbReference type="Gene3D" id="3.30.710.10">
    <property type="entry name" value="Potassium Channel Kv1.1, Chain A"/>
    <property type="match status" value="1"/>
</dbReference>
<dbReference type="InParanoid" id="E9FQS4"/>
<accession>E9FQS4</accession>
<dbReference type="AlphaFoldDB" id="E9FQS4"/>